<evidence type="ECO:0000256" key="8">
    <source>
        <dbReference type="SAM" id="Phobius"/>
    </source>
</evidence>
<dbReference type="Proteomes" id="UP000319829">
    <property type="component" value="Unassembled WGS sequence"/>
</dbReference>
<feature type="domain" description="CN hydrolase" evidence="9">
    <location>
        <begin position="1"/>
        <end position="79"/>
    </location>
</feature>
<sequence length="117" mass="12930">DYGVDGARFLANITNDEWFGPTAAPRQHADMAILRCVEQELGMARCANTGISMLVDPVGRVAQRGPLFREAVIIGEVGLGSRTTLFRLWGDWLTGLCLGLVLVLMLLGWYRPLRRDA</sequence>
<feature type="transmembrane region" description="Helical" evidence="8">
    <location>
        <begin position="92"/>
        <end position="110"/>
    </location>
</feature>
<evidence type="ECO:0000256" key="1">
    <source>
        <dbReference type="ARBA" id="ARBA00004651"/>
    </source>
</evidence>
<dbReference type="SUPFAM" id="SSF56317">
    <property type="entry name" value="Carbon-nitrogen hydrolase"/>
    <property type="match status" value="1"/>
</dbReference>
<keyword evidence="4 8" id="KW-0812">Transmembrane</keyword>
<dbReference type="GO" id="GO:0016410">
    <property type="term" value="F:N-acyltransferase activity"/>
    <property type="evidence" value="ECO:0007669"/>
    <property type="project" value="InterPro"/>
</dbReference>
<dbReference type="InterPro" id="IPR003010">
    <property type="entry name" value="C-N_Hydrolase"/>
</dbReference>
<evidence type="ECO:0000256" key="7">
    <source>
        <dbReference type="ARBA" id="ARBA00023315"/>
    </source>
</evidence>
<evidence type="ECO:0000256" key="4">
    <source>
        <dbReference type="ARBA" id="ARBA00022692"/>
    </source>
</evidence>
<name>A0A538SP46_UNCEI</name>
<proteinExistence type="predicted"/>
<gene>
    <name evidence="10" type="ORF">E6K74_09870</name>
</gene>
<feature type="non-terminal residue" evidence="10">
    <location>
        <position position="1"/>
    </location>
</feature>
<keyword evidence="7 10" id="KW-0012">Acyltransferase</keyword>
<evidence type="ECO:0000313" key="10">
    <source>
        <dbReference type="EMBL" id="TMQ53135.1"/>
    </source>
</evidence>
<keyword evidence="2" id="KW-1003">Cell membrane</keyword>
<keyword evidence="10" id="KW-0449">Lipoprotein</keyword>
<keyword evidence="5 8" id="KW-1133">Transmembrane helix</keyword>
<evidence type="ECO:0000256" key="3">
    <source>
        <dbReference type="ARBA" id="ARBA00022679"/>
    </source>
</evidence>
<keyword evidence="3 10" id="KW-0808">Transferase</keyword>
<dbReference type="PANTHER" id="PTHR38686">
    <property type="entry name" value="APOLIPOPROTEIN N-ACYLTRANSFERASE"/>
    <property type="match status" value="1"/>
</dbReference>
<organism evidence="10 11">
    <name type="scientific">Eiseniibacteriota bacterium</name>
    <dbReference type="NCBI Taxonomy" id="2212470"/>
    <lineage>
        <taxon>Bacteria</taxon>
        <taxon>Candidatus Eiseniibacteriota</taxon>
    </lineage>
</organism>
<evidence type="ECO:0000259" key="9">
    <source>
        <dbReference type="PROSITE" id="PS50263"/>
    </source>
</evidence>
<evidence type="ECO:0000313" key="11">
    <source>
        <dbReference type="Proteomes" id="UP000319829"/>
    </source>
</evidence>
<reference evidence="10 11" key="1">
    <citation type="journal article" date="2019" name="Nat. Microbiol.">
        <title>Mediterranean grassland soil C-N compound turnover is dependent on rainfall and depth, and is mediated by genomically divergent microorganisms.</title>
        <authorList>
            <person name="Diamond S."/>
            <person name="Andeer P.F."/>
            <person name="Li Z."/>
            <person name="Crits-Christoph A."/>
            <person name="Burstein D."/>
            <person name="Anantharaman K."/>
            <person name="Lane K.R."/>
            <person name="Thomas B.C."/>
            <person name="Pan C."/>
            <person name="Northen T.R."/>
            <person name="Banfield J.F."/>
        </authorList>
    </citation>
    <scope>NUCLEOTIDE SEQUENCE [LARGE SCALE GENOMIC DNA]</scope>
    <source>
        <strain evidence="10">WS_4</strain>
    </source>
</reference>
<evidence type="ECO:0000256" key="2">
    <source>
        <dbReference type="ARBA" id="ARBA00022475"/>
    </source>
</evidence>
<dbReference type="GO" id="GO:0005886">
    <property type="term" value="C:plasma membrane"/>
    <property type="evidence" value="ECO:0007669"/>
    <property type="project" value="UniProtKB-SubCell"/>
</dbReference>
<dbReference type="InterPro" id="IPR004563">
    <property type="entry name" value="Apolipo_AcylTrfase"/>
</dbReference>
<dbReference type="PANTHER" id="PTHR38686:SF1">
    <property type="entry name" value="APOLIPOPROTEIN N-ACYLTRANSFERASE"/>
    <property type="match status" value="1"/>
</dbReference>
<dbReference type="EMBL" id="VBOU01000089">
    <property type="protein sequence ID" value="TMQ53135.1"/>
    <property type="molecule type" value="Genomic_DNA"/>
</dbReference>
<evidence type="ECO:0000256" key="6">
    <source>
        <dbReference type="ARBA" id="ARBA00023136"/>
    </source>
</evidence>
<evidence type="ECO:0000256" key="5">
    <source>
        <dbReference type="ARBA" id="ARBA00022989"/>
    </source>
</evidence>
<dbReference type="Pfam" id="PF00795">
    <property type="entry name" value="CN_hydrolase"/>
    <property type="match status" value="1"/>
</dbReference>
<dbReference type="GO" id="GO:0042158">
    <property type="term" value="P:lipoprotein biosynthetic process"/>
    <property type="evidence" value="ECO:0007669"/>
    <property type="project" value="InterPro"/>
</dbReference>
<dbReference type="PROSITE" id="PS50263">
    <property type="entry name" value="CN_HYDROLASE"/>
    <property type="match status" value="1"/>
</dbReference>
<keyword evidence="6 8" id="KW-0472">Membrane</keyword>
<dbReference type="InterPro" id="IPR036526">
    <property type="entry name" value="C-N_Hydrolase_sf"/>
</dbReference>
<dbReference type="Gene3D" id="3.60.110.10">
    <property type="entry name" value="Carbon-nitrogen hydrolase"/>
    <property type="match status" value="1"/>
</dbReference>
<dbReference type="AlphaFoldDB" id="A0A538SP46"/>
<accession>A0A538SP46</accession>
<comment type="subcellular location">
    <subcellularLocation>
        <location evidence="1">Cell membrane</location>
        <topology evidence="1">Multi-pass membrane protein</topology>
    </subcellularLocation>
</comment>
<protein>
    <submittedName>
        <fullName evidence="10">Apolipoprotein N-acyltransferase</fullName>
    </submittedName>
</protein>
<comment type="caution">
    <text evidence="10">The sequence shown here is derived from an EMBL/GenBank/DDBJ whole genome shotgun (WGS) entry which is preliminary data.</text>
</comment>